<dbReference type="AlphaFoldDB" id="A0A0A0J684"/>
<evidence type="ECO:0000313" key="3">
    <source>
        <dbReference type="Proteomes" id="UP000030002"/>
    </source>
</evidence>
<feature type="region of interest" description="Disordered" evidence="1">
    <location>
        <begin position="1"/>
        <end position="50"/>
    </location>
</feature>
<dbReference type="OrthoDB" id="5195480at2"/>
<accession>A0A0A0J684</accession>
<keyword evidence="3" id="KW-1185">Reference proteome</keyword>
<gene>
    <name evidence="2" type="ORF">N802_15855</name>
</gene>
<dbReference type="Proteomes" id="UP000030002">
    <property type="component" value="Unassembled WGS sequence"/>
</dbReference>
<proteinExistence type="predicted"/>
<dbReference type="eggNOG" id="ENOG503140R">
    <property type="taxonomic scope" value="Bacteria"/>
</dbReference>
<dbReference type="RefSeq" id="WP_156971332.1">
    <property type="nucleotide sequence ID" value="NZ_AVPJ01000005.1"/>
</dbReference>
<feature type="compositionally biased region" description="Basic and acidic residues" evidence="1">
    <location>
        <begin position="1"/>
        <end position="23"/>
    </location>
</feature>
<evidence type="ECO:0000313" key="2">
    <source>
        <dbReference type="EMBL" id="KGN32865.1"/>
    </source>
</evidence>
<dbReference type="EMBL" id="AVPJ01000005">
    <property type="protein sequence ID" value="KGN32865.1"/>
    <property type="molecule type" value="Genomic_DNA"/>
</dbReference>
<protein>
    <submittedName>
        <fullName evidence="2">Uncharacterized protein</fullName>
    </submittedName>
</protein>
<comment type="caution">
    <text evidence="2">The sequence shown here is derived from an EMBL/GenBank/DDBJ whole genome shotgun (WGS) entry which is preliminary data.</text>
</comment>
<name>A0A0A0J684_9MICO</name>
<organism evidence="2 3">
    <name type="scientific">Knoellia sinensis KCTC 19936</name>
    <dbReference type="NCBI Taxonomy" id="1385520"/>
    <lineage>
        <taxon>Bacteria</taxon>
        <taxon>Bacillati</taxon>
        <taxon>Actinomycetota</taxon>
        <taxon>Actinomycetes</taxon>
        <taxon>Micrococcales</taxon>
        <taxon>Intrasporangiaceae</taxon>
        <taxon>Knoellia</taxon>
    </lineage>
</organism>
<sequence length="58" mass="6575">MSDPESRSDTERQDLEQRVHVDLPRITVDQMTTSQDVTPPPDPTGGRDVDTEFVIRHA</sequence>
<reference evidence="2 3" key="1">
    <citation type="submission" date="2013-08" db="EMBL/GenBank/DDBJ databases">
        <title>The genome sequence of Knoellia sinensis.</title>
        <authorList>
            <person name="Zhu W."/>
            <person name="Wang G."/>
        </authorList>
    </citation>
    <scope>NUCLEOTIDE SEQUENCE [LARGE SCALE GENOMIC DNA]</scope>
    <source>
        <strain evidence="2 3">KCTC 19936</strain>
    </source>
</reference>
<evidence type="ECO:0000256" key="1">
    <source>
        <dbReference type="SAM" id="MobiDB-lite"/>
    </source>
</evidence>